<protein>
    <submittedName>
        <fullName evidence="2">Nucleoside-diphosphate-sugar epimerase</fullName>
    </submittedName>
</protein>
<gene>
    <name evidence="2" type="ORF">FHX74_000712</name>
</gene>
<feature type="domain" description="NAD-dependent epimerase/dehydratase" evidence="1">
    <location>
        <begin position="4"/>
        <end position="211"/>
    </location>
</feature>
<dbReference type="Pfam" id="PF01370">
    <property type="entry name" value="Epimerase"/>
    <property type="match status" value="1"/>
</dbReference>
<evidence type="ECO:0000313" key="3">
    <source>
        <dbReference type="Proteomes" id="UP000523079"/>
    </source>
</evidence>
<dbReference type="InterPro" id="IPR036291">
    <property type="entry name" value="NAD(P)-bd_dom_sf"/>
</dbReference>
<proteinExistence type="predicted"/>
<organism evidence="2 3">
    <name type="scientific">Microlunatus kandeliicorticis</name>
    <dbReference type="NCBI Taxonomy" id="1759536"/>
    <lineage>
        <taxon>Bacteria</taxon>
        <taxon>Bacillati</taxon>
        <taxon>Actinomycetota</taxon>
        <taxon>Actinomycetes</taxon>
        <taxon>Propionibacteriales</taxon>
        <taxon>Propionibacteriaceae</taxon>
        <taxon>Microlunatus</taxon>
    </lineage>
</organism>
<reference evidence="2 3" key="1">
    <citation type="submission" date="2020-07" db="EMBL/GenBank/DDBJ databases">
        <title>Sequencing the genomes of 1000 actinobacteria strains.</title>
        <authorList>
            <person name="Klenk H.-P."/>
        </authorList>
    </citation>
    <scope>NUCLEOTIDE SEQUENCE [LARGE SCALE GENOMIC DNA]</scope>
    <source>
        <strain evidence="2 3">DSM 100723</strain>
    </source>
</reference>
<sequence length="329" mass="34921">MRLLVLGGTHFLGRHVVAAGLARGHEVATFTRGRSGRAPEGVRDLHGDREVAGDLGAALGEWRPELVVDCSCQSRAAATQAAETLAGPAGADLRGYAFVSSINAYAGWPPGPVGSDDDPTWPEDTVLEGAEDYGPTKAWAERRLTAALDVPVLLARAGLICGPYDPLERLGWWLRRIGAGGRVVVPETLDQPMAIVDARDLADWLVRGAEQGWRGGVNATGPSDLITLGGLLETCVRVTGADVELVPLPEATLLEAGVEPWTHLPFWLPADVAATAWQVATPRARETGLVTRTVEQTVSDVWDWLRAEQPPARPGAGLPAELEARLLAG</sequence>
<accession>A0A7W3IQ10</accession>
<name>A0A7W3IQ10_9ACTN</name>
<dbReference type="RefSeq" id="WP_182558665.1">
    <property type="nucleotide sequence ID" value="NZ_JACGWT010000001.1"/>
</dbReference>
<dbReference type="SUPFAM" id="SSF51735">
    <property type="entry name" value="NAD(P)-binding Rossmann-fold domains"/>
    <property type="match status" value="1"/>
</dbReference>
<evidence type="ECO:0000313" key="2">
    <source>
        <dbReference type="EMBL" id="MBA8793118.1"/>
    </source>
</evidence>
<dbReference type="AlphaFoldDB" id="A0A7W3IQ10"/>
<dbReference type="Gene3D" id="3.40.50.720">
    <property type="entry name" value="NAD(P)-binding Rossmann-like Domain"/>
    <property type="match status" value="1"/>
</dbReference>
<dbReference type="Proteomes" id="UP000523079">
    <property type="component" value="Unassembled WGS sequence"/>
</dbReference>
<comment type="caution">
    <text evidence="2">The sequence shown here is derived from an EMBL/GenBank/DDBJ whole genome shotgun (WGS) entry which is preliminary data.</text>
</comment>
<keyword evidence="3" id="KW-1185">Reference proteome</keyword>
<dbReference type="EMBL" id="JACGWT010000001">
    <property type="protein sequence ID" value="MBA8793118.1"/>
    <property type="molecule type" value="Genomic_DNA"/>
</dbReference>
<evidence type="ECO:0000259" key="1">
    <source>
        <dbReference type="Pfam" id="PF01370"/>
    </source>
</evidence>
<dbReference type="InterPro" id="IPR001509">
    <property type="entry name" value="Epimerase_deHydtase"/>
</dbReference>